<evidence type="ECO:0000256" key="4">
    <source>
        <dbReference type="ARBA" id="ARBA00023139"/>
    </source>
</evidence>
<dbReference type="InterPro" id="IPR004872">
    <property type="entry name" value="Lipoprotein_NlpA"/>
</dbReference>
<feature type="signal peptide" evidence="8">
    <location>
        <begin position="1"/>
        <end position="19"/>
    </location>
</feature>
<keyword evidence="2 8" id="KW-0732">Signal</keyword>
<keyword evidence="3" id="KW-0472">Membrane</keyword>
<gene>
    <name evidence="9" type="ORF">ABM34_00345</name>
</gene>
<sequence length="270" mass="29929">MKKLRRVLLVVVAAFSLFALVGCGNNSSEKTVKVGIMTSDDPIWKPIQKRLKKEGINLKLVEFNDFNQPDQALSQGELDINAFQHIYFLNNWNKTHNTNLVSIGTTVIAPLRVYSTKLKSINDLKAGDKVTIPNDATNEGRALQLLETAGLIQLKKAALPTVKDITKYNTKITVTPLDAAQAAHSLNDADAAVVNNTIAASANLPSNEVIYKEKITKKSKEWLNVIATDKKNKDNPTFKKVVKAYQSEENAKNIKKQYKGTTLPAWNLKL</sequence>
<accession>A0A0H4QDX4</accession>
<keyword evidence="10" id="KW-1185">Reference proteome</keyword>
<evidence type="ECO:0000256" key="5">
    <source>
        <dbReference type="ARBA" id="ARBA00023288"/>
    </source>
</evidence>
<name>A0A0H4QDX4_9LACO</name>
<dbReference type="RefSeq" id="WP_048702391.1">
    <property type="nucleotide sequence ID" value="NZ_CP012034.1"/>
</dbReference>
<evidence type="ECO:0000313" key="10">
    <source>
        <dbReference type="Proteomes" id="UP000036106"/>
    </source>
</evidence>
<comment type="subcellular location">
    <subcellularLocation>
        <location evidence="1">Membrane</location>
        <topology evidence="1">Lipid-anchor</topology>
    </subcellularLocation>
</comment>
<dbReference type="Pfam" id="PF03180">
    <property type="entry name" value="Lipoprotein_9"/>
    <property type="match status" value="1"/>
</dbReference>
<protein>
    <recommendedName>
        <fullName evidence="6">Lipoprotein</fullName>
    </recommendedName>
</protein>
<dbReference type="GO" id="GO:0016020">
    <property type="term" value="C:membrane"/>
    <property type="evidence" value="ECO:0007669"/>
    <property type="project" value="UniProtKB-SubCell"/>
</dbReference>
<evidence type="ECO:0000256" key="3">
    <source>
        <dbReference type="ARBA" id="ARBA00023136"/>
    </source>
</evidence>
<proteinExistence type="inferred from homology"/>
<evidence type="ECO:0000256" key="1">
    <source>
        <dbReference type="ARBA" id="ARBA00004635"/>
    </source>
</evidence>
<keyword evidence="4" id="KW-0564">Palmitate</keyword>
<dbReference type="PROSITE" id="PS51257">
    <property type="entry name" value="PROKAR_LIPOPROTEIN"/>
    <property type="match status" value="1"/>
</dbReference>
<dbReference type="PATRIC" id="fig|1007676.4.peg.76"/>
<dbReference type="SUPFAM" id="SSF53850">
    <property type="entry name" value="Periplasmic binding protein-like II"/>
    <property type="match status" value="1"/>
</dbReference>
<dbReference type="Proteomes" id="UP000036106">
    <property type="component" value="Chromosome"/>
</dbReference>
<dbReference type="PIRSF" id="PIRSF002854">
    <property type="entry name" value="MetQ"/>
    <property type="match status" value="1"/>
</dbReference>
<evidence type="ECO:0000256" key="6">
    <source>
        <dbReference type="PIRNR" id="PIRNR002854"/>
    </source>
</evidence>
<evidence type="ECO:0000256" key="7">
    <source>
        <dbReference type="PIRSR" id="PIRSR002854-1"/>
    </source>
</evidence>
<keyword evidence="5 6" id="KW-0449">Lipoprotein</keyword>
<dbReference type="KEGG" id="lgn:ABM34_00345"/>
<feature type="lipid moiety-binding region" description="S-diacylglycerol cysteine" evidence="7">
    <location>
        <position position="23"/>
    </location>
</feature>
<feature type="chain" id="PRO_5039515183" description="Lipoprotein" evidence="8">
    <location>
        <begin position="20"/>
        <end position="270"/>
    </location>
</feature>
<dbReference type="PANTHER" id="PTHR30429:SF3">
    <property type="entry name" value="LIPOPROTEIN"/>
    <property type="match status" value="1"/>
</dbReference>
<evidence type="ECO:0000313" key="9">
    <source>
        <dbReference type="EMBL" id="AKP66147.1"/>
    </source>
</evidence>
<reference evidence="10" key="1">
    <citation type="submission" date="2015-07" db="EMBL/GenBank/DDBJ databases">
        <title>Lactobacillus ginsenosidimutans/EMML 3141/ whole genome sequencing.</title>
        <authorList>
            <person name="Kim M.K."/>
            <person name="Im W.-T."/>
            <person name="Srinivasan S."/>
            <person name="Lee J.-J."/>
        </authorList>
    </citation>
    <scope>NUCLEOTIDE SEQUENCE [LARGE SCALE GENOMIC DNA]</scope>
    <source>
        <strain evidence="10">EMML 3041</strain>
    </source>
</reference>
<evidence type="ECO:0000256" key="8">
    <source>
        <dbReference type="SAM" id="SignalP"/>
    </source>
</evidence>
<dbReference type="PANTHER" id="PTHR30429">
    <property type="entry name" value="D-METHIONINE-BINDING LIPOPROTEIN METQ"/>
    <property type="match status" value="1"/>
</dbReference>
<dbReference type="Gene3D" id="3.40.190.10">
    <property type="entry name" value="Periplasmic binding protein-like II"/>
    <property type="match status" value="2"/>
</dbReference>
<dbReference type="EMBL" id="CP012034">
    <property type="protein sequence ID" value="AKP66147.1"/>
    <property type="molecule type" value="Genomic_DNA"/>
</dbReference>
<dbReference type="OrthoDB" id="9812878at2"/>
<dbReference type="AlphaFoldDB" id="A0A0H4QDX4"/>
<dbReference type="STRING" id="1007676.ABM34_00345"/>
<organism evidence="9 10">
    <name type="scientific">Companilactobacillus ginsenosidimutans</name>
    <dbReference type="NCBI Taxonomy" id="1007676"/>
    <lineage>
        <taxon>Bacteria</taxon>
        <taxon>Bacillati</taxon>
        <taxon>Bacillota</taxon>
        <taxon>Bacilli</taxon>
        <taxon>Lactobacillales</taxon>
        <taxon>Lactobacillaceae</taxon>
        <taxon>Companilactobacillus</taxon>
    </lineage>
</organism>
<comment type="similarity">
    <text evidence="6">Belongs to the nlpA lipoprotein family.</text>
</comment>
<evidence type="ECO:0000256" key="2">
    <source>
        <dbReference type="ARBA" id="ARBA00022729"/>
    </source>
</evidence>